<protein>
    <submittedName>
        <fullName evidence="1">Uncharacterized protein</fullName>
    </submittedName>
</protein>
<reference evidence="1" key="1">
    <citation type="submission" date="2014-11" db="EMBL/GenBank/DDBJ databases">
        <authorList>
            <person name="Amaro Gonzalez C."/>
        </authorList>
    </citation>
    <scope>NUCLEOTIDE SEQUENCE</scope>
</reference>
<dbReference type="EMBL" id="GBXM01080948">
    <property type="protein sequence ID" value="JAH27629.1"/>
    <property type="molecule type" value="Transcribed_RNA"/>
</dbReference>
<accession>A0A0E9S7K2</accession>
<reference evidence="1" key="2">
    <citation type="journal article" date="2015" name="Fish Shellfish Immunol.">
        <title>Early steps in the European eel (Anguilla anguilla)-Vibrio vulnificus interaction in the gills: Role of the RtxA13 toxin.</title>
        <authorList>
            <person name="Callol A."/>
            <person name="Pajuelo D."/>
            <person name="Ebbesson L."/>
            <person name="Teles M."/>
            <person name="MacKenzie S."/>
            <person name="Amaro C."/>
        </authorList>
    </citation>
    <scope>NUCLEOTIDE SEQUENCE</scope>
</reference>
<name>A0A0E9S7K2_ANGAN</name>
<sequence>MAVVLVRICGGKWAIRLTDRRAVRSKGQTIFLRNNSEIATGETRICAIDTGKKWAAFSLPLHVRTVTALKIVIKSGCKNAFSPITGDYRI</sequence>
<proteinExistence type="predicted"/>
<dbReference type="AlphaFoldDB" id="A0A0E9S7K2"/>
<organism evidence="1">
    <name type="scientific">Anguilla anguilla</name>
    <name type="common">European freshwater eel</name>
    <name type="synonym">Muraena anguilla</name>
    <dbReference type="NCBI Taxonomy" id="7936"/>
    <lineage>
        <taxon>Eukaryota</taxon>
        <taxon>Metazoa</taxon>
        <taxon>Chordata</taxon>
        <taxon>Craniata</taxon>
        <taxon>Vertebrata</taxon>
        <taxon>Euteleostomi</taxon>
        <taxon>Actinopterygii</taxon>
        <taxon>Neopterygii</taxon>
        <taxon>Teleostei</taxon>
        <taxon>Anguilliformes</taxon>
        <taxon>Anguillidae</taxon>
        <taxon>Anguilla</taxon>
    </lineage>
</organism>
<evidence type="ECO:0000313" key="1">
    <source>
        <dbReference type="EMBL" id="JAH36508.1"/>
    </source>
</evidence>
<dbReference type="EMBL" id="GBXM01072069">
    <property type="protein sequence ID" value="JAH36508.1"/>
    <property type="molecule type" value="Transcribed_RNA"/>
</dbReference>